<name>A0A1I7IRQ3_9PROT</name>
<gene>
    <name evidence="11" type="ORF">SAMN05216339_11058</name>
</gene>
<dbReference type="InterPro" id="IPR055348">
    <property type="entry name" value="DctQ"/>
</dbReference>
<protein>
    <recommendedName>
        <fullName evidence="9">TRAP transporter small permease protein</fullName>
    </recommendedName>
</protein>
<dbReference type="Proteomes" id="UP000183926">
    <property type="component" value="Unassembled WGS sequence"/>
</dbReference>
<comment type="subunit">
    <text evidence="9">The complex comprises the extracytoplasmic solute receptor protein and the two transmembrane proteins.</text>
</comment>
<accession>A0A1I7IRQ3</accession>
<keyword evidence="7 9" id="KW-0472">Membrane</keyword>
<comment type="similarity">
    <text evidence="8 9">Belongs to the TRAP transporter small permease family.</text>
</comment>
<evidence type="ECO:0000256" key="7">
    <source>
        <dbReference type="ARBA" id="ARBA00023136"/>
    </source>
</evidence>
<reference evidence="11 12" key="1">
    <citation type="submission" date="2016-10" db="EMBL/GenBank/DDBJ databases">
        <authorList>
            <person name="de Groot N.N."/>
        </authorList>
    </citation>
    <scope>NUCLEOTIDE SEQUENCE [LARGE SCALE GENOMIC DNA]</scope>
    <source>
        <strain evidence="11 12">Nm24</strain>
    </source>
</reference>
<dbReference type="Pfam" id="PF04290">
    <property type="entry name" value="DctQ"/>
    <property type="match status" value="1"/>
</dbReference>
<evidence type="ECO:0000256" key="5">
    <source>
        <dbReference type="ARBA" id="ARBA00022692"/>
    </source>
</evidence>
<comment type="function">
    <text evidence="9">Part of the tripartite ATP-independent periplasmic (TRAP) transport system.</text>
</comment>
<feature type="transmembrane region" description="Helical" evidence="9">
    <location>
        <begin position="91"/>
        <end position="114"/>
    </location>
</feature>
<evidence type="ECO:0000256" key="4">
    <source>
        <dbReference type="ARBA" id="ARBA00022519"/>
    </source>
</evidence>
<comment type="subcellular location">
    <subcellularLocation>
        <location evidence="1 9">Cell inner membrane</location>
        <topology evidence="1 9">Multi-pass membrane protein</topology>
    </subcellularLocation>
</comment>
<feature type="transmembrane region" description="Helical" evidence="9">
    <location>
        <begin position="55"/>
        <end position="70"/>
    </location>
</feature>
<keyword evidence="4 9" id="KW-0997">Cell inner membrane</keyword>
<evidence type="ECO:0000256" key="8">
    <source>
        <dbReference type="ARBA" id="ARBA00038436"/>
    </source>
</evidence>
<feature type="domain" description="Tripartite ATP-independent periplasmic transporters DctQ component" evidence="10">
    <location>
        <begin position="29"/>
        <end position="163"/>
    </location>
</feature>
<dbReference type="AlphaFoldDB" id="A0A1I7IRQ3"/>
<feature type="transmembrane region" description="Helical" evidence="9">
    <location>
        <begin position="137"/>
        <end position="159"/>
    </location>
</feature>
<dbReference type="GO" id="GO:0005886">
    <property type="term" value="C:plasma membrane"/>
    <property type="evidence" value="ECO:0007669"/>
    <property type="project" value="UniProtKB-SubCell"/>
</dbReference>
<keyword evidence="5 9" id="KW-0812">Transmembrane</keyword>
<keyword evidence="3" id="KW-1003">Cell membrane</keyword>
<evidence type="ECO:0000313" key="12">
    <source>
        <dbReference type="Proteomes" id="UP000183926"/>
    </source>
</evidence>
<dbReference type="EMBL" id="FPBL01000010">
    <property type="protein sequence ID" value="SFU75577.1"/>
    <property type="molecule type" value="Genomic_DNA"/>
</dbReference>
<keyword evidence="6 9" id="KW-1133">Transmembrane helix</keyword>
<sequence>MEILCKLERLINRISGATGWLAGWLCVLMIGVVFTDVITRYFFHGGSIAMQELEWHLFAAIFLLGAAYVVREDANVRVDIIYAHLKPRRKAIIDICGYLIFVIPMCTLILYSSWDFVSYSYQLQETSSDPGGLPYRFAFKALLPIGYGLVLIQSLAEILRNLRLLTEKYNPPLTDYAAPQQKES</sequence>
<proteinExistence type="inferred from homology"/>
<organism evidence="11 12">
    <name type="scientific">Nitrosomonas eutropha</name>
    <dbReference type="NCBI Taxonomy" id="916"/>
    <lineage>
        <taxon>Bacteria</taxon>
        <taxon>Pseudomonadati</taxon>
        <taxon>Pseudomonadota</taxon>
        <taxon>Betaproteobacteria</taxon>
        <taxon>Nitrosomonadales</taxon>
        <taxon>Nitrosomonadaceae</taxon>
        <taxon>Nitrosomonas</taxon>
    </lineage>
</organism>
<evidence type="ECO:0000256" key="3">
    <source>
        <dbReference type="ARBA" id="ARBA00022475"/>
    </source>
</evidence>
<dbReference type="InterPro" id="IPR007387">
    <property type="entry name" value="TRAP_DctQ"/>
</dbReference>
<feature type="transmembrane region" description="Helical" evidence="9">
    <location>
        <begin position="21"/>
        <end position="43"/>
    </location>
</feature>
<dbReference type="GO" id="GO:0022857">
    <property type="term" value="F:transmembrane transporter activity"/>
    <property type="evidence" value="ECO:0007669"/>
    <property type="project" value="UniProtKB-UniRule"/>
</dbReference>
<keyword evidence="2 9" id="KW-0813">Transport</keyword>
<evidence type="ECO:0000259" key="10">
    <source>
        <dbReference type="Pfam" id="PF04290"/>
    </source>
</evidence>
<evidence type="ECO:0000313" key="11">
    <source>
        <dbReference type="EMBL" id="SFU75577.1"/>
    </source>
</evidence>
<evidence type="ECO:0000256" key="2">
    <source>
        <dbReference type="ARBA" id="ARBA00022448"/>
    </source>
</evidence>
<evidence type="ECO:0000256" key="9">
    <source>
        <dbReference type="RuleBase" id="RU369079"/>
    </source>
</evidence>
<dbReference type="PANTHER" id="PTHR35011:SF4">
    <property type="entry name" value="SLL1102 PROTEIN"/>
    <property type="match status" value="1"/>
</dbReference>
<evidence type="ECO:0000256" key="1">
    <source>
        <dbReference type="ARBA" id="ARBA00004429"/>
    </source>
</evidence>
<dbReference type="PANTHER" id="PTHR35011">
    <property type="entry name" value="2,3-DIKETO-L-GULONATE TRAP TRANSPORTER SMALL PERMEASE PROTEIN YIAM"/>
    <property type="match status" value="1"/>
</dbReference>
<evidence type="ECO:0000256" key="6">
    <source>
        <dbReference type="ARBA" id="ARBA00022989"/>
    </source>
</evidence>